<reference evidence="2" key="1">
    <citation type="submission" date="2023-07" db="EMBL/GenBank/DDBJ databases">
        <title>Chromosome-level genome assembly of Artemia franciscana.</title>
        <authorList>
            <person name="Jo E."/>
        </authorList>
    </citation>
    <scope>NUCLEOTIDE SEQUENCE</scope>
    <source>
        <tissue evidence="2">Whole body</tissue>
    </source>
</reference>
<accession>A0AA88HHR4</accession>
<feature type="transmembrane region" description="Helical" evidence="1">
    <location>
        <begin position="41"/>
        <end position="58"/>
    </location>
</feature>
<evidence type="ECO:0000256" key="1">
    <source>
        <dbReference type="SAM" id="Phobius"/>
    </source>
</evidence>
<gene>
    <name evidence="2" type="ORF">QYM36_015070</name>
</gene>
<evidence type="ECO:0000313" key="2">
    <source>
        <dbReference type="EMBL" id="KAK2707259.1"/>
    </source>
</evidence>
<evidence type="ECO:0000313" key="3">
    <source>
        <dbReference type="Proteomes" id="UP001187531"/>
    </source>
</evidence>
<dbReference type="EMBL" id="JAVRJZ010000019">
    <property type="protein sequence ID" value="KAK2707258.1"/>
    <property type="molecule type" value="Genomic_DNA"/>
</dbReference>
<keyword evidence="1" id="KW-0472">Membrane</keyword>
<protein>
    <submittedName>
        <fullName evidence="2">Uncharacterized protein</fullName>
    </submittedName>
</protein>
<keyword evidence="1" id="KW-0812">Transmembrane</keyword>
<organism evidence="2 3">
    <name type="scientific">Artemia franciscana</name>
    <name type="common">Brine shrimp</name>
    <name type="synonym">Artemia sanfranciscana</name>
    <dbReference type="NCBI Taxonomy" id="6661"/>
    <lineage>
        <taxon>Eukaryota</taxon>
        <taxon>Metazoa</taxon>
        <taxon>Ecdysozoa</taxon>
        <taxon>Arthropoda</taxon>
        <taxon>Crustacea</taxon>
        <taxon>Branchiopoda</taxon>
        <taxon>Anostraca</taxon>
        <taxon>Artemiidae</taxon>
        <taxon>Artemia</taxon>
    </lineage>
</organism>
<name>A0AA88HHR4_ARTSF</name>
<proteinExistence type="predicted"/>
<dbReference type="Proteomes" id="UP001187531">
    <property type="component" value="Unassembled WGS sequence"/>
</dbReference>
<dbReference type="AlphaFoldDB" id="A0AA88HHR4"/>
<keyword evidence="1" id="KW-1133">Transmembrane helix</keyword>
<keyword evidence="3" id="KW-1185">Reference proteome</keyword>
<sequence>MTILGSGVTATVYWFIVGGYSGELATYDNERRMVNLHRENLYYYHASIIYSIIHMAWMKASVWPIPDNEVAGQ</sequence>
<dbReference type="EMBL" id="JAVRJZ010000019">
    <property type="protein sequence ID" value="KAK2707259.1"/>
    <property type="molecule type" value="Genomic_DNA"/>
</dbReference>
<comment type="caution">
    <text evidence="2">The sequence shown here is derived from an EMBL/GenBank/DDBJ whole genome shotgun (WGS) entry which is preliminary data.</text>
</comment>